<dbReference type="PANTHER" id="PTHR42905">
    <property type="entry name" value="PHOSPHOENOLPYRUVATE CARBOXYLASE"/>
    <property type="match status" value="1"/>
</dbReference>
<dbReference type="SUPFAM" id="SSF51621">
    <property type="entry name" value="Phosphoenolpyruvate/pyruvate domain"/>
    <property type="match status" value="1"/>
</dbReference>
<dbReference type="InterPro" id="IPR039556">
    <property type="entry name" value="ICL/PEPM"/>
</dbReference>
<dbReference type="Pfam" id="PF13714">
    <property type="entry name" value="PEP_mutase"/>
    <property type="match status" value="1"/>
</dbReference>
<accession>A0A939PIX1</accession>
<comment type="caution">
    <text evidence="1">The sequence shown here is derived from an EMBL/GenBank/DDBJ whole genome shotgun (WGS) entry which is preliminary data.</text>
</comment>
<name>A0A939PIX1_9ACTN</name>
<keyword evidence="2" id="KW-1185">Reference proteome</keyword>
<evidence type="ECO:0000313" key="1">
    <source>
        <dbReference type="EMBL" id="MBO2453747.1"/>
    </source>
</evidence>
<reference evidence="1" key="1">
    <citation type="submission" date="2021-03" db="EMBL/GenBank/DDBJ databases">
        <authorList>
            <person name="Kanchanasin P."/>
            <person name="Saeng-In P."/>
            <person name="Phongsopitanun W."/>
            <person name="Yuki M."/>
            <person name="Kudo T."/>
            <person name="Ohkuma M."/>
            <person name="Tanasupawat S."/>
        </authorList>
    </citation>
    <scope>NUCLEOTIDE SEQUENCE</scope>
    <source>
        <strain evidence="1">GKU 128</strain>
    </source>
</reference>
<organism evidence="1 2">
    <name type="scientific">Actinomadura barringtoniae</name>
    <dbReference type="NCBI Taxonomy" id="1427535"/>
    <lineage>
        <taxon>Bacteria</taxon>
        <taxon>Bacillati</taxon>
        <taxon>Actinomycetota</taxon>
        <taxon>Actinomycetes</taxon>
        <taxon>Streptosporangiales</taxon>
        <taxon>Thermomonosporaceae</taxon>
        <taxon>Actinomadura</taxon>
    </lineage>
</organism>
<dbReference type="Proteomes" id="UP000669179">
    <property type="component" value="Unassembled WGS sequence"/>
</dbReference>
<dbReference type="RefSeq" id="WP_208261767.1">
    <property type="nucleotide sequence ID" value="NZ_JAGEOJ010000022.1"/>
</dbReference>
<keyword evidence="1" id="KW-0456">Lyase</keyword>
<dbReference type="GO" id="GO:0016829">
    <property type="term" value="F:lyase activity"/>
    <property type="evidence" value="ECO:0007669"/>
    <property type="project" value="UniProtKB-KW"/>
</dbReference>
<evidence type="ECO:0000313" key="2">
    <source>
        <dbReference type="Proteomes" id="UP000669179"/>
    </source>
</evidence>
<dbReference type="Gene3D" id="3.20.20.60">
    <property type="entry name" value="Phosphoenolpyruvate-binding domains"/>
    <property type="match status" value="1"/>
</dbReference>
<dbReference type="PANTHER" id="PTHR42905:SF16">
    <property type="entry name" value="CARBOXYPHOSPHONOENOLPYRUVATE PHOSPHONOMUTASE-LIKE PROTEIN (AFU_ORTHOLOGUE AFUA_5G07230)"/>
    <property type="match status" value="1"/>
</dbReference>
<dbReference type="InterPro" id="IPR015813">
    <property type="entry name" value="Pyrv/PenolPyrv_kinase-like_dom"/>
</dbReference>
<proteinExistence type="predicted"/>
<dbReference type="EMBL" id="JAGEOJ010000022">
    <property type="protein sequence ID" value="MBO2453747.1"/>
    <property type="molecule type" value="Genomic_DNA"/>
</dbReference>
<protein>
    <submittedName>
        <fullName evidence="1">Isocitrate lyase/phosphoenolpyruvate mutase family protein</fullName>
    </submittedName>
</protein>
<gene>
    <name evidence="1" type="ORF">J4573_42125</name>
</gene>
<sequence>MTLNAKAATLRALHQDLLVLPNAWDAASAAAIAAAGAPAVATTSAGVAWSRGVPDGHQLSREDMIAAVRQIVAAVEVPVTADVENGYGESPDDVAETVRQVIAAGAAGINLEDSRTPADPLHTPEEQAARIRAAREAAADVPDFFINARTDVIFFQKGDRAEVVDRAKIYAEAGADCLFVPGLLDLAELQAVVEASPIPVNAMAGPGSPTPAELRDAGVRRVSLGVALHMSSYAAAHRAVTELLNAGTYDAFTDASEVAGAIMRF</sequence>
<dbReference type="AlphaFoldDB" id="A0A939PIX1"/>
<dbReference type="CDD" id="cd00377">
    <property type="entry name" value="ICL_PEPM"/>
    <property type="match status" value="1"/>
</dbReference>
<dbReference type="InterPro" id="IPR040442">
    <property type="entry name" value="Pyrv_kinase-like_dom_sf"/>
</dbReference>